<organism evidence="3">
    <name type="scientific">Hyalomma excavatum</name>
    <dbReference type="NCBI Taxonomy" id="257692"/>
    <lineage>
        <taxon>Eukaryota</taxon>
        <taxon>Metazoa</taxon>
        <taxon>Ecdysozoa</taxon>
        <taxon>Arthropoda</taxon>
        <taxon>Chelicerata</taxon>
        <taxon>Arachnida</taxon>
        <taxon>Acari</taxon>
        <taxon>Parasitiformes</taxon>
        <taxon>Ixodida</taxon>
        <taxon>Ixodoidea</taxon>
        <taxon>Ixodidae</taxon>
        <taxon>Hyalomminae</taxon>
        <taxon>Hyalomma</taxon>
    </lineage>
</organism>
<dbReference type="InterPro" id="IPR058912">
    <property type="entry name" value="HTH_animal"/>
</dbReference>
<accession>A0A131XI40</accession>
<evidence type="ECO:0000256" key="1">
    <source>
        <dbReference type="SAM" id="MobiDB-lite"/>
    </source>
</evidence>
<feature type="region of interest" description="Disordered" evidence="1">
    <location>
        <begin position="394"/>
        <end position="427"/>
    </location>
</feature>
<proteinExistence type="evidence at transcript level"/>
<dbReference type="Pfam" id="PF26215">
    <property type="entry name" value="HTH_animal"/>
    <property type="match status" value="1"/>
</dbReference>
<reference evidence="3" key="1">
    <citation type="journal article" date="2017" name="Ticks Tick Borne Dis.">
        <title>An insight into the sialome of Hyalomma excavatum.</title>
        <authorList>
            <person name="Ribeiro J.M."/>
            <person name="Slovak M."/>
            <person name="Francischetti I.M."/>
        </authorList>
    </citation>
    <scope>NUCLEOTIDE SEQUENCE</scope>
    <source>
        <strain evidence="3">Samish</strain>
        <tissue evidence="3">Salivary glands</tissue>
    </source>
</reference>
<evidence type="ECO:0000313" key="3">
    <source>
        <dbReference type="EMBL" id="JAP65241.1"/>
    </source>
</evidence>
<dbReference type="EMBL" id="GEFH01003340">
    <property type="protein sequence ID" value="JAP65241.1"/>
    <property type="molecule type" value="mRNA"/>
</dbReference>
<dbReference type="InterPro" id="IPR043502">
    <property type="entry name" value="DNA/RNA_pol_sf"/>
</dbReference>
<feature type="compositionally biased region" description="Basic and acidic residues" evidence="1">
    <location>
        <begin position="394"/>
        <end position="425"/>
    </location>
</feature>
<sequence length="649" mass="74660">SRKPKNLSREEHDSLKQLADRNDIIIKPADKGGSIVIWPIEKYKNEAIKQLSNNAHYRKLDSDPSMEYSNRIRRTITDLLASELITQSEYRFLMPDNKQAGRFYLLPKIHKVNIDQLLTAEIPGRPIVSNNNTPTESLSKFLNHHLSDIPPNLPSFIQDTPHFLRIIESINEIQTLSDQAILVTLDVTSLYTNIPITEGIEALSKAIQNSKRAHAAEVYITLLNLVLTLNYFEFDSTNYLQIFGTSMGTPFAPTYANIFMGQLEAQLLESSPLKPRTYLRYIDDVFIIWEHGESALNTFFEHFNNFHPSIKFSMHHSSSKIDFLDTTVSIEKGKLKTTLYRKPTDSQQYLDYNSHHPRHCKQGIFIGQARRIRRICSNDADYVHHLSNLKATLSERNHPHDALNKAYKDARKQDRTPAPEKREPKAQTNQPLAFITKYSNALPNINNNIRKYYPILTSNDRLRKAFPEIPRVTYRRNRNFKDLLVHAKVNPQRNACVITCSRPRCKTCKHIQNDLKVKSTGSDYVHHVKSSFTCTSSNVIYMLECSLCHKQYTGETGQPINVRLNGHRADTANNLPKAVAQHFNMTGHNFDELKLYILQANFRSPRDRKYRESYLIYRFRTLQPTGINLSKGTLESIRYGGGLTKTTKG</sequence>
<name>A0A131XI40_9ACAR</name>
<dbReference type="PROSITE" id="PS50878">
    <property type="entry name" value="RT_POL"/>
    <property type="match status" value="1"/>
</dbReference>
<dbReference type="InterPro" id="IPR000477">
    <property type="entry name" value="RT_dom"/>
</dbReference>
<dbReference type="GO" id="GO:0071897">
    <property type="term" value="P:DNA biosynthetic process"/>
    <property type="evidence" value="ECO:0007669"/>
    <property type="project" value="UniProtKB-ARBA"/>
</dbReference>
<protein>
    <submittedName>
        <fullName evidence="3">Putative penelope2 xt</fullName>
    </submittedName>
</protein>
<feature type="domain" description="Reverse transcriptase" evidence="2">
    <location>
        <begin position="87"/>
        <end position="354"/>
    </location>
</feature>
<dbReference type="InterPro" id="IPR035901">
    <property type="entry name" value="GIY-YIG_endonuc_sf"/>
</dbReference>
<dbReference type="SUPFAM" id="SSF56672">
    <property type="entry name" value="DNA/RNA polymerases"/>
    <property type="match status" value="1"/>
</dbReference>
<dbReference type="PANTHER" id="PTHR21301">
    <property type="entry name" value="REVERSE TRANSCRIPTASE"/>
    <property type="match status" value="1"/>
</dbReference>
<dbReference type="AlphaFoldDB" id="A0A131XI40"/>
<dbReference type="Gene3D" id="3.40.1440.10">
    <property type="entry name" value="GIY-YIG endonuclease"/>
    <property type="match status" value="1"/>
</dbReference>
<feature type="non-terminal residue" evidence="3">
    <location>
        <position position="649"/>
    </location>
</feature>
<dbReference type="CDD" id="cd10442">
    <property type="entry name" value="GIY-YIG_PLEs"/>
    <property type="match status" value="1"/>
</dbReference>
<evidence type="ECO:0000259" key="2">
    <source>
        <dbReference type="PROSITE" id="PS50878"/>
    </source>
</evidence>
<dbReference type="PANTHER" id="PTHR21301:SF10">
    <property type="entry name" value="REVERSE TRANSCRIPTASE DOMAIN-CONTAINING PROTEIN"/>
    <property type="match status" value="1"/>
</dbReference>
<dbReference type="Pfam" id="PF00078">
    <property type="entry name" value="RVT_1"/>
    <property type="match status" value="1"/>
</dbReference>
<feature type="non-terminal residue" evidence="3">
    <location>
        <position position="1"/>
    </location>
</feature>